<reference evidence="1" key="1">
    <citation type="journal article" date="2021" name="Proc. Natl. Acad. Sci. U.S.A.">
        <title>A Catalog of Tens of Thousands of Viruses from Human Metagenomes Reveals Hidden Associations with Chronic Diseases.</title>
        <authorList>
            <person name="Tisza M.J."/>
            <person name="Buck C.B."/>
        </authorList>
    </citation>
    <scope>NUCLEOTIDE SEQUENCE</scope>
    <source>
        <strain evidence="1">CthSp75</strain>
    </source>
</reference>
<dbReference type="EMBL" id="BK015146">
    <property type="protein sequence ID" value="DAD92844.1"/>
    <property type="molecule type" value="Genomic_DNA"/>
</dbReference>
<evidence type="ECO:0000313" key="1">
    <source>
        <dbReference type="EMBL" id="DAD92844.1"/>
    </source>
</evidence>
<sequence length="47" mass="5545">MLMLLTLSRQKQLIAFRHPPLNFNYSRSPHSEILSVVACSYQLFFVF</sequence>
<proteinExistence type="predicted"/>
<protein>
    <submittedName>
        <fullName evidence="1">Uncharacterized protein</fullName>
    </submittedName>
</protein>
<organism evidence="1">
    <name type="scientific">Siphoviridae sp. cthSp75</name>
    <dbReference type="NCBI Taxonomy" id="2826424"/>
    <lineage>
        <taxon>Viruses</taxon>
        <taxon>Duplodnaviria</taxon>
        <taxon>Heunggongvirae</taxon>
        <taxon>Uroviricota</taxon>
        <taxon>Caudoviricetes</taxon>
    </lineage>
</organism>
<accession>A0A8S5NEH9</accession>
<name>A0A8S5NEH9_9CAUD</name>